<dbReference type="AlphaFoldDB" id="A0A9P7BQH6"/>
<name>A0A9P7BQH6_RHIOR</name>
<protein>
    <submittedName>
        <fullName evidence="1">Uncharacterized protein</fullName>
    </submittedName>
</protein>
<comment type="caution">
    <text evidence="1">The sequence shown here is derived from an EMBL/GenBank/DDBJ whole genome shotgun (WGS) entry which is preliminary data.</text>
</comment>
<dbReference type="OrthoDB" id="5570689at2759"/>
<accession>A0A9P7BQH6</accession>
<proteinExistence type="predicted"/>
<sequence>MNLWAEIIDMNSAALKPQELDVLRFRGTIQMDGVGATSSMPNNLEILMIAVLLLTLEDEPFYTVCTKTCQGNMEKTKKYRRIYETVKPQEVQNAEAILVDSQSLDLQNFEKFLRNRALITELLHRHYTKTTTNHLTTHPFHRILKLSSCVTILLQTPGIKNL</sequence>
<reference evidence="1" key="1">
    <citation type="journal article" date="2020" name="Microb. Genom.">
        <title>Genetic diversity of clinical and environmental Mucorales isolates obtained from an investigation of mucormycosis cases among solid organ transplant recipients.</title>
        <authorList>
            <person name="Nguyen M.H."/>
            <person name="Kaul D."/>
            <person name="Muto C."/>
            <person name="Cheng S.J."/>
            <person name="Richter R.A."/>
            <person name="Bruno V.M."/>
            <person name="Liu G."/>
            <person name="Beyhan S."/>
            <person name="Sundermann A.J."/>
            <person name="Mounaud S."/>
            <person name="Pasculle A.W."/>
            <person name="Nierman W.C."/>
            <person name="Driscoll E."/>
            <person name="Cumbie R."/>
            <person name="Clancy C.J."/>
            <person name="Dupont C.L."/>
        </authorList>
    </citation>
    <scope>NUCLEOTIDE SEQUENCE</scope>
    <source>
        <strain evidence="1">GL11</strain>
    </source>
</reference>
<evidence type="ECO:0000313" key="1">
    <source>
        <dbReference type="EMBL" id="KAG1305639.1"/>
    </source>
</evidence>
<dbReference type="EMBL" id="JAANQT010001318">
    <property type="protein sequence ID" value="KAG1305639.1"/>
    <property type="molecule type" value="Genomic_DNA"/>
</dbReference>
<gene>
    <name evidence="1" type="ORF">G6F64_008221</name>
</gene>
<keyword evidence="2" id="KW-1185">Reference proteome</keyword>
<evidence type="ECO:0000313" key="2">
    <source>
        <dbReference type="Proteomes" id="UP000716291"/>
    </source>
</evidence>
<organism evidence="1 2">
    <name type="scientific">Rhizopus oryzae</name>
    <name type="common">Mucormycosis agent</name>
    <name type="synonym">Rhizopus arrhizus var. delemar</name>
    <dbReference type="NCBI Taxonomy" id="64495"/>
    <lineage>
        <taxon>Eukaryota</taxon>
        <taxon>Fungi</taxon>
        <taxon>Fungi incertae sedis</taxon>
        <taxon>Mucoromycota</taxon>
        <taxon>Mucoromycotina</taxon>
        <taxon>Mucoromycetes</taxon>
        <taxon>Mucorales</taxon>
        <taxon>Mucorineae</taxon>
        <taxon>Rhizopodaceae</taxon>
        <taxon>Rhizopus</taxon>
    </lineage>
</organism>
<dbReference type="Proteomes" id="UP000716291">
    <property type="component" value="Unassembled WGS sequence"/>
</dbReference>